<keyword evidence="1" id="KW-0732">Signal</keyword>
<reference evidence="2" key="1">
    <citation type="journal article" date="2016" name="Ticks Tick Borne Dis.">
        <title>De novo assembly and annotation of the salivary gland transcriptome of Rhipicephalus appendiculatus male and female ticks during blood feeding.</title>
        <authorList>
            <person name="de Castro M.H."/>
            <person name="de Klerk D."/>
            <person name="Pienaar R."/>
            <person name="Latif A.A."/>
            <person name="Rees D.J."/>
            <person name="Mans B.J."/>
        </authorList>
    </citation>
    <scope>NUCLEOTIDE SEQUENCE</scope>
    <source>
        <tissue evidence="2">Salivary glands</tissue>
    </source>
</reference>
<feature type="signal peptide" evidence="1">
    <location>
        <begin position="1"/>
        <end position="17"/>
    </location>
</feature>
<feature type="non-terminal residue" evidence="2">
    <location>
        <position position="1"/>
    </location>
</feature>
<accession>A0A131Z830</accession>
<proteinExistence type="predicted"/>
<protein>
    <recommendedName>
        <fullName evidence="3">Glycine rich superfamily member</fullName>
    </recommendedName>
</protein>
<dbReference type="EMBL" id="GEDV01001048">
    <property type="protein sequence ID" value="JAP87509.1"/>
    <property type="molecule type" value="Transcribed_RNA"/>
</dbReference>
<name>A0A131Z830_RHIAP</name>
<evidence type="ECO:0000313" key="2">
    <source>
        <dbReference type="EMBL" id="JAP87509.1"/>
    </source>
</evidence>
<feature type="chain" id="PRO_5007287060" description="Glycine rich superfamily member" evidence="1">
    <location>
        <begin position="18"/>
        <end position="109"/>
    </location>
</feature>
<dbReference type="AlphaFoldDB" id="A0A131Z830"/>
<evidence type="ECO:0000256" key="1">
    <source>
        <dbReference type="SAM" id="SignalP"/>
    </source>
</evidence>
<sequence>CCCCCCCWNCCLSCGCGWLPESPMLRHSPPPGLWNWPWSWPAWGGMPWCRKPMGGTPLGGASTPPAETGGVPWKCGGNIMPVGCGGAFRRPPTGAKPGGWPIMGMPCCC</sequence>
<evidence type="ECO:0008006" key="3">
    <source>
        <dbReference type="Google" id="ProtNLM"/>
    </source>
</evidence>
<organism evidence="2">
    <name type="scientific">Rhipicephalus appendiculatus</name>
    <name type="common">Brown ear tick</name>
    <dbReference type="NCBI Taxonomy" id="34631"/>
    <lineage>
        <taxon>Eukaryota</taxon>
        <taxon>Metazoa</taxon>
        <taxon>Ecdysozoa</taxon>
        <taxon>Arthropoda</taxon>
        <taxon>Chelicerata</taxon>
        <taxon>Arachnida</taxon>
        <taxon>Acari</taxon>
        <taxon>Parasitiformes</taxon>
        <taxon>Ixodida</taxon>
        <taxon>Ixodoidea</taxon>
        <taxon>Ixodidae</taxon>
        <taxon>Rhipicephalinae</taxon>
        <taxon>Rhipicephalus</taxon>
        <taxon>Rhipicephalus</taxon>
    </lineage>
</organism>